<dbReference type="AlphaFoldDB" id="A0AAV3P8A6"/>
<evidence type="ECO:0000313" key="1">
    <source>
        <dbReference type="EMBL" id="GAA0147739.1"/>
    </source>
</evidence>
<dbReference type="PANTHER" id="PTHR11439:SF486">
    <property type="entry name" value="RLK (RECEPTOR-LIKE KINASE) PROTEIN, PUTATIVE-RELATED"/>
    <property type="match status" value="1"/>
</dbReference>
<evidence type="ECO:0000313" key="2">
    <source>
        <dbReference type="Proteomes" id="UP001454036"/>
    </source>
</evidence>
<protein>
    <recommendedName>
        <fullName evidence="3">Mitochondrial protein</fullName>
    </recommendedName>
</protein>
<dbReference type="CDD" id="cd09272">
    <property type="entry name" value="RNase_HI_RT_Ty1"/>
    <property type="match status" value="1"/>
</dbReference>
<keyword evidence="2" id="KW-1185">Reference proteome</keyword>
<evidence type="ECO:0008006" key="3">
    <source>
        <dbReference type="Google" id="ProtNLM"/>
    </source>
</evidence>
<reference evidence="1 2" key="1">
    <citation type="submission" date="2024-01" db="EMBL/GenBank/DDBJ databases">
        <title>The complete chloroplast genome sequence of Lithospermum erythrorhizon: insights into the phylogenetic relationship among Boraginaceae species and the maternal lineages of purple gromwells.</title>
        <authorList>
            <person name="Okada T."/>
            <person name="Watanabe K."/>
        </authorList>
    </citation>
    <scope>NUCLEOTIDE SEQUENCE [LARGE SCALE GENOMIC DNA]</scope>
</reference>
<sequence length="147" mass="16907">MNDPHEEHLEADYRILRYLKMTPGHGLLFKKSENCGIEVYSDASWAGELTERRSTSGYCSFVWGNLVTWRSKKQSVVSRSSAESEYRALALGICEGVWIQRLIKELKITFENHIKLQTCCILTKALPRINFDDLNSKLGLYNIYTPT</sequence>
<dbReference type="PANTHER" id="PTHR11439">
    <property type="entry name" value="GAG-POL-RELATED RETROTRANSPOSON"/>
    <property type="match status" value="1"/>
</dbReference>
<accession>A0AAV3P8A6</accession>
<dbReference type="Proteomes" id="UP001454036">
    <property type="component" value="Unassembled WGS sequence"/>
</dbReference>
<proteinExistence type="predicted"/>
<name>A0AAV3P8A6_LITER</name>
<organism evidence="1 2">
    <name type="scientific">Lithospermum erythrorhizon</name>
    <name type="common">Purple gromwell</name>
    <name type="synonym">Lithospermum officinale var. erythrorhizon</name>
    <dbReference type="NCBI Taxonomy" id="34254"/>
    <lineage>
        <taxon>Eukaryota</taxon>
        <taxon>Viridiplantae</taxon>
        <taxon>Streptophyta</taxon>
        <taxon>Embryophyta</taxon>
        <taxon>Tracheophyta</taxon>
        <taxon>Spermatophyta</taxon>
        <taxon>Magnoliopsida</taxon>
        <taxon>eudicotyledons</taxon>
        <taxon>Gunneridae</taxon>
        <taxon>Pentapetalae</taxon>
        <taxon>asterids</taxon>
        <taxon>lamiids</taxon>
        <taxon>Boraginales</taxon>
        <taxon>Boraginaceae</taxon>
        <taxon>Boraginoideae</taxon>
        <taxon>Lithospermeae</taxon>
        <taxon>Lithospermum</taxon>
    </lineage>
</organism>
<dbReference type="EMBL" id="BAABME010001129">
    <property type="protein sequence ID" value="GAA0147739.1"/>
    <property type="molecule type" value="Genomic_DNA"/>
</dbReference>
<comment type="caution">
    <text evidence="1">The sequence shown here is derived from an EMBL/GenBank/DDBJ whole genome shotgun (WGS) entry which is preliminary data.</text>
</comment>
<gene>
    <name evidence="1" type="ORF">LIER_07366</name>
</gene>